<feature type="transmembrane region" description="Helical" evidence="8">
    <location>
        <begin position="322"/>
        <end position="344"/>
    </location>
</feature>
<dbReference type="NCBIfam" id="TIGR00836">
    <property type="entry name" value="amt"/>
    <property type="match status" value="1"/>
</dbReference>
<feature type="transmembrane region" description="Helical" evidence="8">
    <location>
        <begin position="61"/>
        <end position="81"/>
    </location>
</feature>
<evidence type="ECO:0000256" key="1">
    <source>
        <dbReference type="ARBA" id="ARBA00004141"/>
    </source>
</evidence>
<dbReference type="GeneID" id="69640502"/>
<evidence type="ECO:0000259" key="9">
    <source>
        <dbReference type="Pfam" id="PF00909"/>
    </source>
</evidence>
<keyword evidence="7 8" id="KW-0924">Ammonia transport</keyword>
<dbReference type="InterPro" id="IPR029020">
    <property type="entry name" value="Ammonium/urea_transptr"/>
</dbReference>
<evidence type="ECO:0000313" key="10">
    <source>
        <dbReference type="EMBL" id="PAV96382.1"/>
    </source>
</evidence>
<evidence type="ECO:0000256" key="8">
    <source>
        <dbReference type="RuleBase" id="RU362002"/>
    </source>
</evidence>
<keyword evidence="3 8" id="KW-0813">Transport</keyword>
<dbReference type="AlphaFoldDB" id="A0A2A2MCP3"/>
<feature type="transmembrane region" description="Helical" evidence="8">
    <location>
        <begin position="108"/>
        <end position="131"/>
    </location>
</feature>
<name>A0A2A2MCP3_9GAMM</name>
<keyword evidence="4 8" id="KW-0812">Transmembrane</keyword>
<dbReference type="PROSITE" id="PS01219">
    <property type="entry name" value="AMMONIUM_TRANSP"/>
    <property type="match status" value="1"/>
</dbReference>
<evidence type="ECO:0000256" key="4">
    <source>
        <dbReference type="ARBA" id="ARBA00022692"/>
    </source>
</evidence>
<dbReference type="PANTHER" id="PTHR43029">
    <property type="entry name" value="AMMONIUM TRANSPORTER MEP2"/>
    <property type="match status" value="1"/>
</dbReference>
<comment type="caution">
    <text evidence="10">The sequence shown here is derived from an EMBL/GenBank/DDBJ whole genome shotgun (WGS) entry which is preliminary data.</text>
</comment>
<dbReference type="PANTHER" id="PTHR43029:SF10">
    <property type="entry name" value="AMMONIUM TRANSPORTER MEP2"/>
    <property type="match status" value="1"/>
</dbReference>
<comment type="subcellular location">
    <subcellularLocation>
        <location evidence="8">Cell membrane</location>
        <topology evidence="8">Multi-pass membrane protein</topology>
    </subcellularLocation>
    <subcellularLocation>
        <location evidence="1">Membrane</location>
        <topology evidence="1">Multi-pass membrane protein</topology>
    </subcellularLocation>
</comment>
<dbReference type="KEGG" id="hpar:AL518_05675"/>
<keyword evidence="11" id="KW-1185">Reference proteome</keyword>
<proteinExistence type="inferred from homology"/>
<feature type="transmembrane region" description="Helical" evidence="8">
    <location>
        <begin position="17"/>
        <end position="40"/>
    </location>
</feature>
<dbReference type="GO" id="GO:0005886">
    <property type="term" value="C:plasma membrane"/>
    <property type="evidence" value="ECO:0007669"/>
    <property type="project" value="UniProtKB-SubCell"/>
</dbReference>
<accession>A0A2A2MCP3</accession>
<evidence type="ECO:0000256" key="2">
    <source>
        <dbReference type="ARBA" id="ARBA00005887"/>
    </source>
</evidence>
<dbReference type="InterPro" id="IPR018047">
    <property type="entry name" value="Ammonium_transpt_CS"/>
</dbReference>
<feature type="transmembrane region" description="Helical" evidence="8">
    <location>
        <begin position="268"/>
        <end position="286"/>
    </location>
</feature>
<feature type="transmembrane region" description="Helical" evidence="8">
    <location>
        <begin position="292"/>
        <end position="310"/>
    </location>
</feature>
<evidence type="ECO:0000256" key="7">
    <source>
        <dbReference type="ARBA" id="ARBA00023177"/>
    </source>
</evidence>
<dbReference type="GO" id="GO:0008519">
    <property type="term" value="F:ammonium channel activity"/>
    <property type="evidence" value="ECO:0007669"/>
    <property type="project" value="InterPro"/>
</dbReference>
<dbReference type="InterPro" id="IPR024041">
    <property type="entry name" value="NH4_transpt_AmtB-like_dom"/>
</dbReference>
<feature type="transmembrane region" description="Helical" evidence="8">
    <location>
        <begin position="138"/>
        <end position="159"/>
    </location>
</feature>
<dbReference type="SUPFAM" id="SSF111352">
    <property type="entry name" value="Ammonium transporter"/>
    <property type="match status" value="1"/>
</dbReference>
<keyword evidence="6 8" id="KW-0472">Membrane</keyword>
<dbReference type="OrthoDB" id="9816034at2"/>
<evidence type="ECO:0000256" key="3">
    <source>
        <dbReference type="ARBA" id="ARBA00022448"/>
    </source>
</evidence>
<feature type="domain" description="Ammonium transporter AmtB-like" evidence="9">
    <location>
        <begin position="17"/>
        <end position="412"/>
    </location>
</feature>
<comment type="similarity">
    <text evidence="2 8">Belongs to the ammonia transporter channel (TC 1.A.11.2) family.</text>
</comment>
<feature type="transmembrane region" description="Helical" evidence="8">
    <location>
        <begin position="236"/>
        <end position="256"/>
    </location>
</feature>
<sequence>MSHIAIAFHQIDVGNTAFMLLCTSLVMLMTPGLAFFYGGLVSRKDVLTIMFQSFVSMGWTAILWFVVGYSLCFGPTINGIIGDPSYYAFLNNVHPSTMYTGNSGGIPLIVHIGYQMMFAIITPALITGAFANRVTFRAYLIFLTLWLLFVYCPFVHMVWSPNGLFARWGVLDFAGGIVVHATAGFAALAAALYVGKRAISSGGSHSVPFIALGAGLLWFGWYGFNAGSELQVNTVTVSAFFATDIAAATAAVTWLIIEYCHTKKPNFVGFLTGSIAGLATITPAAGYVSLQAAALIGIIASLVCYFMVGLMRKYLDDALDVFGVHGMGGVVGSILLGVFATQLWNPAGASGLLDGNVNFFFKQVVVVVFASVWSFIVTYGILWSIDRFTPVRVKREYQIAGIDEEQLGENAYPADK</sequence>
<dbReference type="Pfam" id="PF00909">
    <property type="entry name" value="Ammonium_transp"/>
    <property type="match status" value="1"/>
</dbReference>
<feature type="transmembrane region" description="Helical" evidence="8">
    <location>
        <begin position="364"/>
        <end position="385"/>
    </location>
</feature>
<evidence type="ECO:0000256" key="6">
    <source>
        <dbReference type="ARBA" id="ARBA00023136"/>
    </source>
</evidence>
<dbReference type="InterPro" id="IPR001905">
    <property type="entry name" value="Ammonium_transpt"/>
</dbReference>
<protein>
    <recommendedName>
        <fullName evidence="8">Ammonium transporter</fullName>
    </recommendedName>
</protein>
<dbReference type="RefSeq" id="WP_039189207.1">
    <property type="nucleotide sequence ID" value="NZ_CALECD010000087.1"/>
</dbReference>
<evidence type="ECO:0000313" key="11">
    <source>
        <dbReference type="Proteomes" id="UP000218796"/>
    </source>
</evidence>
<dbReference type="Gene3D" id="1.10.3430.10">
    <property type="entry name" value="Ammonium transporter AmtB like domains"/>
    <property type="match status" value="1"/>
</dbReference>
<evidence type="ECO:0000256" key="5">
    <source>
        <dbReference type="ARBA" id="ARBA00022989"/>
    </source>
</evidence>
<gene>
    <name evidence="10" type="ORF">CJD50_11790</name>
</gene>
<feature type="transmembrane region" description="Helical" evidence="8">
    <location>
        <begin position="206"/>
        <end position="224"/>
    </location>
</feature>
<dbReference type="EMBL" id="NQMS01000004">
    <property type="protein sequence ID" value="PAV96382.1"/>
    <property type="molecule type" value="Genomic_DNA"/>
</dbReference>
<reference evidence="10 11" key="1">
    <citation type="submission" date="2017-08" db="EMBL/GenBank/DDBJ databases">
        <title>Draft Genome Sequence of Hafnia alvei CITHA-6 Isolated from Raw Bovine Milk.</title>
        <authorList>
            <person name="Culligan E.P."/>
            <person name="Mcsweeney A."/>
            <person name="O'Doherty C."/>
            <person name="Gleeson E."/>
            <person name="O'Riordan D."/>
            <person name="Sleator R.D."/>
        </authorList>
    </citation>
    <scope>NUCLEOTIDE SEQUENCE [LARGE SCALE GENOMIC DNA]</scope>
    <source>
        <strain evidence="10 11">CITHA-6</strain>
    </source>
</reference>
<keyword evidence="5 8" id="KW-1133">Transmembrane helix</keyword>
<feature type="transmembrane region" description="Helical" evidence="8">
    <location>
        <begin position="171"/>
        <end position="194"/>
    </location>
</feature>
<dbReference type="Proteomes" id="UP000218796">
    <property type="component" value="Unassembled WGS sequence"/>
</dbReference>
<organism evidence="10 11">
    <name type="scientific">Hafnia paralvei</name>
    <dbReference type="NCBI Taxonomy" id="546367"/>
    <lineage>
        <taxon>Bacteria</taxon>
        <taxon>Pseudomonadati</taxon>
        <taxon>Pseudomonadota</taxon>
        <taxon>Gammaproteobacteria</taxon>
        <taxon>Enterobacterales</taxon>
        <taxon>Hafniaceae</taxon>
        <taxon>Hafnia</taxon>
    </lineage>
</organism>